<dbReference type="AlphaFoldDB" id="A0A843XFC5"/>
<proteinExistence type="predicted"/>
<dbReference type="Proteomes" id="UP000652761">
    <property type="component" value="Unassembled WGS sequence"/>
</dbReference>
<dbReference type="InterPro" id="IPR004252">
    <property type="entry name" value="Probable_transposase_24"/>
</dbReference>
<evidence type="ECO:0000256" key="1">
    <source>
        <dbReference type="SAM" id="MobiDB-lite"/>
    </source>
</evidence>
<evidence type="ECO:0000313" key="3">
    <source>
        <dbReference type="Proteomes" id="UP000652761"/>
    </source>
</evidence>
<keyword evidence="3" id="KW-1185">Reference proteome</keyword>
<sequence>MDLQTYPEMVRKALLLKDSLSIAKNIKNNMIKRDQGMGSKRPQAVVETKRPIGQVGNPSVKKFRDGGSGLFAPPPPRVVGRSASAPPVFVPSASTVPEAEDAVSLPEGGGSFYDGTLWESSDPTLWRERTSTWTRRDYWQGLCNIWATDRWQKTSTTMKVNRATNLEANKHTSGSVFFATHQSRLESYSQQMTEKYAGEEEQPQLYPKVWVTTSGAPKKDHVYGFGHRMNTSRVLSGDSSSGLQTTSASTTPGVPGTSPSVVMGFIRDDISGLESRLVHMMHTQMSDAVQAQLSQALSKAISQALSLVNIPPQAVPSTSARAPYAPKQG</sequence>
<comment type="caution">
    <text evidence="2">The sequence shown here is derived from an EMBL/GenBank/DDBJ whole genome shotgun (WGS) entry which is preliminary data.</text>
</comment>
<feature type="region of interest" description="Disordered" evidence="1">
    <location>
        <begin position="234"/>
        <end position="260"/>
    </location>
</feature>
<name>A0A843XFC5_COLES</name>
<dbReference type="Pfam" id="PF03004">
    <property type="entry name" value="Transposase_24"/>
    <property type="match status" value="1"/>
</dbReference>
<organism evidence="2 3">
    <name type="scientific">Colocasia esculenta</name>
    <name type="common">Wild taro</name>
    <name type="synonym">Arum esculentum</name>
    <dbReference type="NCBI Taxonomy" id="4460"/>
    <lineage>
        <taxon>Eukaryota</taxon>
        <taxon>Viridiplantae</taxon>
        <taxon>Streptophyta</taxon>
        <taxon>Embryophyta</taxon>
        <taxon>Tracheophyta</taxon>
        <taxon>Spermatophyta</taxon>
        <taxon>Magnoliopsida</taxon>
        <taxon>Liliopsida</taxon>
        <taxon>Araceae</taxon>
        <taxon>Aroideae</taxon>
        <taxon>Colocasieae</taxon>
        <taxon>Colocasia</taxon>
    </lineage>
</organism>
<gene>
    <name evidence="2" type="ORF">Taro_051009</name>
</gene>
<reference evidence="2" key="1">
    <citation type="submission" date="2017-07" db="EMBL/GenBank/DDBJ databases">
        <title>Taro Niue Genome Assembly and Annotation.</title>
        <authorList>
            <person name="Atibalentja N."/>
            <person name="Keating K."/>
            <person name="Fields C.J."/>
        </authorList>
    </citation>
    <scope>NUCLEOTIDE SEQUENCE</scope>
    <source>
        <strain evidence="2">Niue_2</strain>
        <tissue evidence="2">Leaf</tissue>
    </source>
</reference>
<protein>
    <submittedName>
        <fullName evidence="2">Uncharacterized protein</fullName>
    </submittedName>
</protein>
<evidence type="ECO:0000313" key="2">
    <source>
        <dbReference type="EMBL" id="MQM18026.1"/>
    </source>
</evidence>
<dbReference type="EMBL" id="NMUH01007919">
    <property type="protein sequence ID" value="MQM18026.1"/>
    <property type="molecule type" value="Genomic_DNA"/>
</dbReference>
<accession>A0A843XFC5</accession>